<dbReference type="AlphaFoldDB" id="U5GYR4"/>
<dbReference type="Pfam" id="PF00295">
    <property type="entry name" value="Glyco_hydro_28"/>
    <property type="match status" value="1"/>
</dbReference>
<evidence type="ECO:0000313" key="15">
    <source>
        <dbReference type="EnsemblFungi" id="MVLG_00326T0"/>
    </source>
</evidence>
<dbReference type="SUPFAM" id="SSF51126">
    <property type="entry name" value="Pectin lyase-like"/>
    <property type="match status" value="1"/>
</dbReference>
<feature type="chain" id="PRO_5009724303" description="endo-polygalacturonase" evidence="13">
    <location>
        <begin position="19"/>
        <end position="473"/>
    </location>
</feature>
<dbReference type="OrthoDB" id="1546079at2759"/>
<feature type="region of interest" description="Disordered" evidence="12">
    <location>
        <begin position="372"/>
        <end position="473"/>
    </location>
</feature>
<dbReference type="EMBL" id="AEIJ01000026">
    <property type="status" value="NOT_ANNOTATED_CDS"/>
    <property type="molecule type" value="Genomic_DNA"/>
</dbReference>
<evidence type="ECO:0000256" key="4">
    <source>
        <dbReference type="ARBA" id="ARBA00022737"/>
    </source>
</evidence>
<dbReference type="InterPro" id="IPR011050">
    <property type="entry name" value="Pectin_lyase_fold/virulence"/>
</dbReference>
<dbReference type="STRING" id="683840.U5GYR4"/>
<dbReference type="PANTHER" id="PTHR31884:SF1">
    <property type="entry name" value="POLYGALACTURONASE"/>
    <property type="match status" value="1"/>
</dbReference>
<evidence type="ECO:0000256" key="3">
    <source>
        <dbReference type="ARBA" id="ARBA00022729"/>
    </source>
</evidence>
<dbReference type="Proteomes" id="UP000017200">
    <property type="component" value="Unassembled WGS sequence"/>
</dbReference>
<evidence type="ECO:0000256" key="11">
    <source>
        <dbReference type="RuleBase" id="RU361169"/>
    </source>
</evidence>
<dbReference type="InterPro" id="IPR006626">
    <property type="entry name" value="PbH1"/>
</dbReference>
<evidence type="ECO:0000313" key="16">
    <source>
        <dbReference type="Proteomes" id="UP000017200"/>
    </source>
</evidence>
<feature type="active site" evidence="10">
    <location>
        <position position="225"/>
    </location>
</feature>
<evidence type="ECO:0000256" key="5">
    <source>
        <dbReference type="ARBA" id="ARBA00022801"/>
    </source>
</evidence>
<reference evidence="16" key="1">
    <citation type="submission" date="2010-11" db="EMBL/GenBank/DDBJ databases">
        <title>The genome sequence of Microbotryum violaceum strain p1A1 Lamole.</title>
        <authorList>
            <person name="Cuomo C."/>
            <person name="Perlin M."/>
            <person name="Young S.K."/>
            <person name="Zeng Q."/>
            <person name="Gargeya S."/>
            <person name="Alvarado L."/>
            <person name="Berlin A."/>
            <person name="Chapman S.B."/>
            <person name="Chen Z."/>
            <person name="Freedman E."/>
            <person name="Gellesch M."/>
            <person name="Goldberg J."/>
            <person name="Griggs A."/>
            <person name="Gujja S."/>
            <person name="Heilman E."/>
            <person name="Heiman D."/>
            <person name="Howarth C."/>
            <person name="Mehta T."/>
            <person name="Neiman D."/>
            <person name="Pearson M."/>
            <person name="Roberts A."/>
            <person name="Saif S."/>
            <person name="Shea T."/>
            <person name="Shenoy N."/>
            <person name="Sisk P."/>
            <person name="Stolte C."/>
            <person name="Sykes S."/>
            <person name="White J."/>
            <person name="Yandava C."/>
            <person name="Haas B."/>
            <person name="Nusbaum C."/>
            <person name="Birren B."/>
        </authorList>
    </citation>
    <scope>NUCLEOTIDE SEQUENCE [LARGE SCALE GENOMIC DNA]</scope>
    <source>
        <strain evidence="16">p1A1 Lamole</strain>
    </source>
</reference>
<evidence type="ECO:0000313" key="14">
    <source>
        <dbReference type="EMBL" id="KDE09423.1"/>
    </source>
</evidence>
<evidence type="ECO:0000256" key="1">
    <source>
        <dbReference type="ARBA" id="ARBA00008834"/>
    </source>
</evidence>
<dbReference type="PROSITE" id="PS00502">
    <property type="entry name" value="POLYGALACTURONASE"/>
    <property type="match status" value="1"/>
</dbReference>
<dbReference type="SMART" id="SM00710">
    <property type="entry name" value="PbH1"/>
    <property type="match status" value="6"/>
</dbReference>
<reference evidence="14 16" key="3">
    <citation type="journal article" date="2015" name="BMC Genomics">
        <title>Sex and parasites: genomic and transcriptomic analysis of Microbotryum lychnidis-dioicae, the biotrophic and plant-castrating anther smut fungus.</title>
        <authorList>
            <person name="Perlin M.H."/>
            <person name="Amselem J."/>
            <person name="Fontanillas E."/>
            <person name="Toh S.S."/>
            <person name="Chen Z."/>
            <person name="Goldberg J."/>
            <person name="Duplessis S."/>
            <person name="Henrissat B."/>
            <person name="Young S."/>
            <person name="Zeng Q."/>
            <person name="Aguileta G."/>
            <person name="Petit E."/>
            <person name="Badouin H."/>
            <person name="Andrews J."/>
            <person name="Razeeq D."/>
            <person name="Gabaldon T."/>
            <person name="Quesneville H."/>
            <person name="Giraud T."/>
            <person name="Hood M.E."/>
            <person name="Schultz D.J."/>
            <person name="Cuomo C.A."/>
        </authorList>
    </citation>
    <scope>NUCLEOTIDE SEQUENCE [LARGE SCALE GENOMIC DNA]</scope>
    <source>
        <strain evidence="14">P1A1 Lamole</strain>
        <strain evidence="16">p1A1 Lamole</strain>
    </source>
</reference>
<keyword evidence="16" id="KW-1185">Reference proteome</keyword>
<evidence type="ECO:0000256" key="13">
    <source>
        <dbReference type="SAM" id="SignalP"/>
    </source>
</evidence>
<feature type="compositionally biased region" description="Low complexity" evidence="12">
    <location>
        <begin position="373"/>
        <end position="382"/>
    </location>
</feature>
<proteinExistence type="inferred from homology"/>
<evidence type="ECO:0000256" key="6">
    <source>
        <dbReference type="ARBA" id="ARBA00023157"/>
    </source>
</evidence>
<evidence type="ECO:0000256" key="9">
    <source>
        <dbReference type="ARBA" id="ARBA00034074"/>
    </source>
</evidence>
<keyword evidence="6" id="KW-1015">Disulfide bond</keyword>
<protein>
    <recommendedName>
        <fullName evidence="2">endo-polygalacturonase</fullName>
        <ecNumber evidence="2">3.2.1.15</ecNumber>
    </recommendedName>
</protein>
<feature type="signal peptide" evidence="13">
    <location>
        <begin position="1"/>
        <end position="18"/>
    </location>
</feature>
<evidence type="ECO:0000256" key="10">
    <source>
        <dbReference type="PROSITE-ProRule" id="PRU10052"/>
    </source>
</evidence>
<dbReference type="EMBL" id="GL541644">
    <property type="protein sequence ID" value="KDE09423.1"/>
    <property type="molecule type" value="Genomic_DNA"/>
</dbReference>
<dbReference type="InterPro" id="IPR012334">
    <property type="entry name" value="Pectin_lyas_fold"/>
</dbReference>
<dbReference type="HOGENOM" id="CLU_040116_0_1_1"/>
<dbReference type="EC" id="3.2.1.15" evidence="2"/>
<dbReference type="OMA" id="EGACADW"/>
<dbReference type="PANTHER" id="PTHR31884">
    <property type="entry name" value="POLYGALACTURONASE"/>
    <property type="match status" value="1"/>
</dbReference>
<keyword evidence="8" id="KW-0961">Cell wall biogenesis/degradation</keyword>
<comment type="similarity">
    <text evidence="1 11">Belongs to the glycosyl hydrolase 28 family.</text>
</comment>
<reference evidence="14" key="2">
    <citation type="submission" date="2010-11" db="EMBL/GenBank/DDBJ databases">
        <authorList>
            <consortium name="The Broad Institute Genome Sequencing Platform"/>
            <person name="Earl A."/>
            <person name="Ward D."/>
            <person name="Feldgarden M."/>
            <person name="Gevers D."/>
            <person name="Butler R."/>
            <person name="Young S.K."/>
            <person name="Zeng Q."/>
            <person name="Gargeya S."/>
            <person name="Fitzgerald M."/>
            <person name="Haas B."/>
            <person name="Abouelleil A."/>
            <person name="Alvarado L."/>
            <person name="Arachchi H.M."/>
            <person name="Berlin A."/>
            <person name="Brown A."/>
            <person name="Chapman S.B."/>
            <person name="Chen Z."/>
            <person name="Dunbar C."/>
            <person name="Freedman E."/>
            <person name="Gearin G."/>
            <person name="Gellesch M."/>
            <person name="Goldberg J."/>
            <person name="Griggs A."/>
            <person name="Gujja S."/>
            <person name="Heilman E."/>
            <person name="Heiman D."/>
            <person name="Howarth C."/>
            <person name="Larson L."/>
            <person name="Lui A."/>
            <person name="MacDonald P.J.P."/>
            <person name="Mehta T."/>
            <person name="Montmayeur A."/>
            <person name="Murphy C."/>
            <person name="Neiman D."/>
            <person name="Pearson M."/>
            <person name="Priest M."/>
            <person name="Roberts A."/>
            <person name="Saif S."/>
            <person name="Shea T."/>
            <person name="Shenoy N."/>
            <person name="Sisk P."/>
            <person name="Stolte C."/>
            <person name="Sykes S."/>
            <person name="White J."/>
            <person name="Yandava C."/>
            <person name="Wortman J."/>
            <person name="Nusbaum C."/>
            <person name="Birren B."/>
        </authorList>
    </citation>
    <scope>NUCLEOTIDE SEQUENCE</scope>
    <source>
        <strain evidence="14">P1A1 Lamole</strain>
    </source>
</reference>
<dbReference type="InterPro" id="IPR000743">
    <property type="entry name" value="Glyco_hydro_28"/>
</dbReference>
<keyword evidence="7 11" id="KW-0326">Glycosidase</keyword>
<dbReference type="InParanoid" id="U5GYR4"/>
<reference evidence="15" key="4">
    <citation type="submission" date="2015-06" db="UniProtKB">
        <authorList>
            <consortium name="EnsemblFungi"/>
        </authorList>
    </citation>
    <scope>IDENTIFICATION</scope>
</reference>
<keyword evidence="4" id="KW-0677">Repeat</keyword>
<dbReference type="GO" id="GO:0071555">
    <property type="term" value="P:cell wall organization"/>
    <property type="evidence" value="ECO:0007669"/>
    <property type="project" value="UniProtKB-KW"/>
</dbReference>
<dbReference type="GO" id="GO:0005576">
    <property type="term" value="C:extracellular region"/>
    <property type="evidence" value="ECO:0007669"/>
    <property type="project" value="TreeGrafter"/>
</dbReference>
<dbReference type="EnsemblFungi" id="MVLG_00326T0">
    <property type="protein sequence ID" value="MVLG_00326T0"/>
    <property type="gene ID" value="MVLG_00326"/>
</dbReference>
<evidence type="ECO:0000256" key="8">
    <source>
        <dbReference type="ARBA" id="ARBA00023316"/>
    </source>
</evidence>
<keyword evidence="5 11" id="KW-0378">Hydrolase</keyword>
<dbReference type="GO" id="GO:0004650">
    <property type="term" value="F:polygalacturonase activity"/>
    <property type="evidence" value="ECO:0007669"/>
    <property type="project" value="UniProtKB-EC"/>
</dbReference>
<evidence type="ECO:0000256" key="12">
    <source>
        <dbReference type="SAM" id="MobiDB-lite"/>
    </source>
</evidence>
<sequence length="473" mass="50216">MLCMSSTLLLLLPTLALASKSSGSKSAPGAGCTGTISSLDDVSAALKCQTININSFTIPGGKTLNLKSSLDNVVINLLGDLVFEVEYWRGSLMIVGGNNLQLNGGGNTINANGQEYWDNKGSKNGRSKPSPTLHIIGGGLVQDLTILNTPAQAVSIQNSEPLLVRNVLVDDRAGDALGRNTDGFGVSSSTGLTIDNCTVYNQDDCIALNSANNTVINNVNCYNGHGISIGSMQSNQQVTNVRVENSNIVNSEQCIRVKAFPNLKNSLVQKVRYSGNTCTGARKFGVLFNQNYQEHAKVDTKTSLAQVPSTEMQINDIEFTGTNNLFEVEKTAWRFGGTCALGKCNRWNFESLVVKGGTPGVFLNTPIDDFVHSSSGSEGSKSAPRQPAPGDGSTDSSKSPDPSSHDKSGNGTAGSPADPNTGSTPLATPLPKTHQNPKSKHHGQHQGHGSHTHTHRSLRLAKRRLEDIAYQAK</sequence>
<accession>U5GYR4</accession>
<dbReference type="GO" id="GO:0045490">
    <property type="term" value="P:pectin catabolic process"/>
    <property type="evidence" value="ECO:0007669"/>
    <property type="project" value="TreeGrafter"/>
</dbReference>
<comment type="catalytic activity">
    <reaction evidence="9">
        <text>(1,4-alpha-D-galacturonosyl)n+m + H2O = (1,4-alpha-D-galacturonosyl)n + (1,4-alpha-D-galacturonosyl)m.</text>
        <dbReference type="EC" id="3.2.1.15"/>
    </reaction>
</comment>
<evidence type="ECO:0000256" key="7">
    <source>
        <dbReference type="ARBA" id="ARBA00023295"/>
    </source>
</evidence>
<feature type="compositionally biased region" description="Low complexity" evidence="12">
    <location>
        <begin position="389"/>
        <end position="402"/>
    </location>
</feature>
<dbReference type="InterPro" id="IPR050434">
    <property type="entry name" value="Glycosyl_hydrlase_28"/>
</dbReference>
<keyword evidence="3 13" id="KW-0732">Signal</keyword>
<organism evidence="14">
    <name type="scientific">Microbotryum lychnidis-dioicae (strain p1A1 Lamole / MvSl-1064)</name>
    <name type="common">Anther smut fungus</name>
    <dbReference type="NCBI Taxonomy" id="683840"/>
    <lineage>
        <taxon>Eukaryota</taxon>
        <taxon>Fungi</taxon>
        <taxon>Dikarya</taxon>
        <taxon>Basidiomycota</taxon>
        <taxon>Pucciniomycotina</taxon>
        <taxon>Microbotryomycetes</taxon>
        <taxon>Microbotryales</taxon>
        <taxon>Microbotryaceae</taxon>
        <taxon>Microbotryum</taxon>
    </lineage>
</organism>
<name>U5GYR4_USTV1</name>
<feature type="compositionally biased region" description="Basic residues" evidence="12">
    <location>
        <begin position="435"/>
        <end position="462"/>
    </location>
</feature>
<gene>
    <name evidence="14" type="ORF">MVLG_00326</name>
</gene>
<dbReference type="Gene3D" id="2.160.20.10">
    <property type="entry name" value="Single-stranded right-handed beta-helix, Pectin lyase-like"/>
    <property type="match status" value="1"/>
</dbReference>
<evidence type="ECO:0000256" key="2">
    <source>
        <dbReference type="ARBA" id="ARBA00012736"/>
    </source>
</evidence>